<dbReference type="EMBL" id="BMPQ01000001">
    <property type="protein sequence ID" value="GGK48147.1"/>
    <property type="molecule type" value="Genomic_DNA"/>
</dbReference>
<gene>
    <name evidence="1" type="ORF">GCM10010094_05340</name>
</gene>
<dbReference type="AlphaFoldDB" id="A0A917QGN6"/>
<reference evidence="1" key="1">
    <citation type="journal article" date="2014" name="Int. J. Syst. Evol. Microbiol.">
        <title>Complete genome sequence of Corynebacterium casei LMG S-19264T (=DSM 44701T), isolated from a smear-ripened cheese.</title>
        <authorList>
            <consortium name="US DOE Joint Genome Institute (JGI-PGF)"/>
            <person name="Walter F."/>
            <person name="Albersmeier A."/>
            <person name="Kalinowski J."/>
            <person name="Ruckert C."/>
        </authorList>
    </citation>
    <scope>NUCLEOTIDE SEQUENCE</scope>
    <source>
        <strain evidence="1">JCM 3035</strain>
    </source>
</reference>
<name>A0A917QGN6_9ACTN</name>
<protein>
    <submittedName>
        <fullName evidence="1">Uncharacterized protein</fullName>
    </submittedName>
</protein>
<comment type="caution">
    <text evidence="1">The sequence shown here is derived from an EMBL/GenBank/DDBJ whole genome shotgun (WGS) entry which is preliminary data.</text>
</comment>
<keyword evidence="2" id="KW-1185">Reference proteome</keyword>
<evidence type="ECO:0000313" key="2">
    <source>
        <dbReference type="Proteomes" id="UP000637788"/>
    </source>
</evidence>
<accession>A0A917QGN6</accession>
<organism evidence="1 2">
    <name type="scientific">Streptomyces flaveus</name>
    <dbReference type="NCBI Taxonomy" id="66370"/>
    <lineage>
        <taxon>Bacteria</taxon>
        <taxon>Bacillati</taxon>
        <taxon>Actinomycetota</taxon>
        <taxon>Actinomycetes</taxon>
        <taxon>Kitasatosporales</taxon>
        <taxon>Streptomycetaceae</taxon>
        <taxon>Streptomyces</taxon>
        <taxon>Streptomyces aurantiacus group</taxon>
    </lineage>
</organism>
<sequence length="82" mass="8977">MARTTQTCMMTIAHPVGSEKIFAGAVARRMATGMQPHPSMRLGNGLPVQVRDLPSATWHHLHRTYGSVEDMSGLHRVDASHS</sequence>
<reference evidence="1" key="2">
    <citation type="submission" date="2020-09" db="EMBL/GenBank/DDBJ databases">
        <authorList>
            <person name="Sun Q."/>
            <person name="Ohkuma M."/>
        </authorList>
    </citation>
    <scope>NUCLEOTIDE SEQUENCE</scope>
    <source>
        <strain evidence="1">JCM 3035</strain>
    </source>
</reference>
<proteinExistence type="predicted"/>
<dbReference type="Proteomes" id="UP000637788">
    <property type="component" value="Unassembled WGS sequence"/>
</dbReference>
<evidence type="ECO:0000313" key="1">
    <source>
        <dbReference type="EMBL" id="GGK48147.1"/>
    </source>
</evidence>